<dbReference type="Proteomes" id="UP001153636">
    <property type="component" value="Chromosome 5"/>
</dbReference>
<dbReference type="GO" id="GO:0005886">
    <property type="term" value="C:plasma membrane"/>
    <property type="evidence" value="ECO:0007669"/>
    <property type="project" value="TreeGrafter"/>
</dbReference>
<dbReference type="EMBL" id="OV651817">
    <property type="protein sequence ID" value="CAH1110331.1"/>
    <property type="molecule type" value="Genomic_DNA"/>
</dbReference>
<organism evidence="2 3">
    <name type="scientific">Psylliodes chrysocephalus</name>
    <dbReference type="NCBI Taxonomy" id="3402493"/>
    <lineage>
        <taxon>Eukaryota</taxon>
        <taxon>Metazoa</taxon>
        <taxon>Ecdysozoa</taxon>
        <taxon>Arthropoda</taxon>
        <taxon>Hexapoda</taxon>
        <taxon>Insecta</taxon>
        <taxon>Pterygota</taxon>
        <taxon>Neoptera</taxon>
        <taxon>Endopterygota</taxon>
        <taxon>Coleoptera</taxon>
        <taxon>Polyphaga</taxon>
        <taxon>Cucujiformia</taxon>
        <taxon>Chrysomeloidea</taxon>
        <taxon>Chrysomelidae</taxon>
        <taxon>Galerucinae</taxon>
        <taxon>Alticini</taxon>
        <taxon>Psylliodes</taxon>
    </lineage>
</organism>
<dbReference type="GO" id="GO:0072659">
    <property type="term" value="P:protein localization to plasma membrane"/>
    <property type="evidence" value="ECO:0007669"/>
    <property type="project" value="TreeGrafter"/>
</dbReference>
<dbReference type="PANTHER" id="PTHR12444">
    <property type="entry name" value="PROTEIN EFR3 HOMOLOG CMP44E"/>
    <property type="match status" value="1"/>
</dbReference>
<feature type="region of interest" description="Disordered" evidence="1">
    <location>
        <begin position="1"/>
        <end position="26"/>
    </location>
</feature>
<dbReference type="InterPro" id="IPR051851">
    <property type="entry name" value="EFR3_Homologs"/>
</dbReference>
<gene>
    <name evidence="2" type="ORF">PSYICH_LOCUS11304</name>
</gene>
<evidence type="ECO:0000313" key="2">
    <source>
        <dbReference type="EMBL" id="CAH1110331.1"/>
    </source>
</evidence>
<name>A0A9P0GGV2_9CUCU</name>
<reference evidence="2" key="1">
    <citation type="submission" date="2022-01" db="EMBL/GenBank/DDBJ databases">
        <authorList>
            <person name="King R."/>
        </authorList>
    </citation>
    <scope>NUCLEOTIDE SEQUENCE</scope>
</reference>
<dbReference type="PANTHER" id="PTHR12444:SF9">
    <property type="entry name" value="AGAP013133-PA"/>
    <property type="match status" value="1"/>
</dbReference>
<accession>A0A9P0GGV2</accession>
<dbReference type="OrthoDB" id="7765283at2759"/>
<keyword evidence="3" id="KW-1185">Reference proteome</keyword>
<evidence type="ECO:0000256" key="1">
    <source>
        <dbReference type="SAM" id="MobiDB-lite"/>
    </source>
</evidence>
<protein>
    <submittedName>
        <fullName evidence="2">Uncharacterized protein</fullName>
    </submittedName>
</protein>
<proteinExistence type="predicted"/>
<evidence type="ECO:0000313" key="3">
    <source>
        <dbReference type="Proteomes" id="UP001153636"/>
    </source>
</evidence>
<dbReference type="AlphaFoldDB" id="A0A9P0GGV2"/>
<sequence>MSYDNADPPKNNQKNDETSENEDSNMDVNHINDIINKTSDELTEINIFISESKFEDIKKRNSFKRKCLKLMGMLSTMDKKEFESEVKTLYKCCLRGVKDLHELHLRRKIGIQIIENLVERANPDYLTIQHVIHIIWSMISCIHHFQLRLKTESSGIIAWSRKREAEYCMSVYFKLLTLIKEPHQRVALNSILTFYKEGKLWEIEFGCTDMIVGLFELRPASDSIDDIIFTIEYSTITSTQEAKYLTELLYNIVRKIKWKNIPQYILEKFLNMMESSISPKPQEIYNYSSLRLGLENCIRNIINNLNSHDLIILIYLTINKINEYDEDEDMIFTLGKLCIHAAYKYKTNTKNAALARGPLPIVFKLFFSQNPIKTIIALKIWHHLVDRNDNIKHFLTPKIFFQECDFKLIIKKCHNRDKAFFKRVKQIVYEIIMGSFLTCDDKTGLENTFACVAITLVDIPCGYTASCFVTVAMSLQEYALRLTPVNRLRSHHLHATVLSILTLICYIYKAQVFYTYVLTVMEKRAEWAPHLNPPLKTHYEYAQHHILWNRPDLFFEDWEARYGLWKCFRGRKKLS</sequence>